<evidence type="ECO:0000259" key="7">
    <source>
        <dbReference type="Pfam" id="PF04572"/>
    </source>
</evidence>
<dbReference type="InterPro" id="IPR029044">
    <property type="entry name" value="Nucleotide-diphossugar_trans"/>
</dbReference>
<keyword evidence="3" id="KW-0328">Glycosyltransferase</keyword>
<evidence type="ECO:0000256" key="5">
    <source>
        <dbReference type="ARBA" id="ARBA00023034"/>
    </source>
</evidence>
<dbReference type="InterPro" id="IPR051981">
    <property type="entry name" value="Glycosyltransf_32"/>
</dbReference>
<dbReference type="Pfam" id="PF04488">
    <property type="entry name" value="Gly_transf_sug"/>
    <property type="match status" value="1"/>
</dbReference>
<dbReference type="InterPro" id="IPR007652">
    <property type="entry name" value="A1-4-GlycosylTfrase_dom"/>
</dbReference>
<gene>
    <name evidence="8" type="ORF">OUZ56_011556</name>
</gene>
<comment type="similarity">
    <text evidence="2">Belongs to the glycosyltransferase 32 family.</text>
</comment>
<dbReference type="InterPro" id="IPR007577">
    <property type="entry name" value="GlycoTrfase_DXD_sugar-bd_CS"/>
</dbReference>
<evidence type="ECO:0000256" key="4">
    <source>
        <dbReference type="ARBA" id="ARBA00022679"/>
    </source>
</evidence>
<dbReference type="SUPFAM" id="SSF53448">
    <property type="entry name" value="Nucleotide-diphospho-sugar transferases"/>
    <property type="match status" value="1"/>
</dbReference>
<dbReference type="PANTHER" id="PTHR12042:SF21">
    <property type="entry name" value="ALPHA1,4-GALACTOSYLTRANSFERASE 1-RELATED"/>
    <property type="match status" value="1"/>
</dbReference>
<keyword evidence="5" id="KW-0333">Golgi apparatus</keyword>
<dbReference type="PANTHER" id="PTHR12042">
    <property type="entry name" value="LACTOSYLCERAMIDE 4-ALPHA-GALACTOSYLTRANSFERASE ALPHA- 1,4-GALACTOSYLTRANSFERASE"/>
    <property type="match status" value="1"/>
</dbReference>
<keyword evidence="4" id="KW-0808">Transferase</keyword>
<dbReference type="Pfam" id="PF04572">
    <property type="entry name" value="Gb3_synth"/>
    <property type="match status" value="1"/>
</dbReference>
<evidence type="ECO:0000256" key="1">
    <source>
        <dbReference type="ARBA" id="ARBA00004323"/>
    </source>
</evidence>
<reference evidence="8 9" key="1">
    <citation type="journal article" date="2023" name="Nucleic Acids Res.">
        <title>The hologenome of Daphnia magna reveals possible DNA methylation and microbiome-mediated evolution of the host genome.</title>
        <authorList>
            <person name="Chaturvedi A."/>
            <person name="Li X."/>
            <person name="Dhandapani V."/>
            <person name="Marshall H."/>
            <person name="Kissane S."/>
            <person name="Cuenca-Cambronero M."/>
            <person name="Asole G."/>
            <person name="Calvet F."/>
            <person name="Ruiz-Romero M."/>
            <person name="Marangio P."/>
            <person name="Guigo R."/>
            <person name="Rago D."/>
            <person name="Mirbahai L."/>
            <person name="Eastwood N."/>
            <person name="Colbourne J.K."/>
            <person name="Zhou J."/>
            <person name="Mallon E."/>
            <person name="Orsini L."/>
        </authorList>
    </citation>
    <scope>NUCLEOTIDE SEQUENCE [LARGE SCALE GENOMIC DNA]</scope>
    <source>
        <strain evidence="8">LRV0_1</strain>
    </source>
</reference>
<evidence type="ECO:0000313" key="8">
    <source>
        <dbReference type="EMBL" id="KAK4006402.1"/>
    </source>
</evidence>
<protein>
    <recommendedName>
        <fullName evidence="7">Alpha 1,4-glycosyltransferase domain-containing protein</fullName>
    </recommendedName>
</protein>
<comment type="caution">
    <text evidence="8">The sequence shown here is derived from an EMBL/GenBank/DDBJ whole genome shotgun (WGS) entry which is preliminary data.</text>
</comment>
<sequence>MVSRRKLFREVFLTLYLLFFIHCLLGFSSSKFKKQSKHVFCIGNQVVVTSPAAYGRLMMPNILPTKWEAYDWKTQGERNLRIFFHETSGKNKLSLIQCCAVESAAKHNPNRLVQLFLRPLENCSGSFKMPLKSASFYNPAWLEVISEYPNVSPILINEENYFSETPLEEWYRKKEWKNSPYMTEHYSDYIRVLSLYKEGGLYLDIDILTLRPYHGDMFRNFLVYGSSRMDHISNGAMQLEPGHWLSKEILHLLAKEYDPNSYIYHGPDVVGEVMKRVCGVAAGSPESNQCSDVQILPDKLFYPIPSITSNLLFEDKISETNMETLAKINGSFGLHLWNSLSKLQNPLNIHSNQVIAILARKNCPLTISRATDFESL</sequence>
<proteinExistence type="inferred from homology"/>
<dbReference type="Gene3D" id="3.90.550.20">
    <property type="match status" value="1"/>
</dbReference>
<evidence type="ECO:0000256" key="3">
    <source>
        <dbReference type="ARBA" id="ARBA00022676"/>
    </source>
</evidence>
<evidence type="ECO:0000313" key="9">
    <source>
        <dbReference type="Proteomes" id="UP001234178"/>
    </source>
</evidence>
<evidence type="ECO:0000256" key="6">
    <source>
        <dbReference type="ARBA" id="ARBA00023136"/>
    </source>
</evidence>
<accession>A0ABQ9Z0I1</accession>
<comment type="subcellular location">
    <subcellularLocation>
        <location evidence="1">Golgi apparatus membrane</location>
        <topology evidence="1">Single-pass type II membrane protein</topology>
    </subcellularLocation>
</comment>
<evidence type="ECO:0000256" key="2">
    <source>
        <dbReference type="ARBA" id="ARBA00009003"/>
    </source>
</evidence>
<name>A0ABQ9Z0I1_9CRUS</name>
<organism evidence="8 9">
    <name type="scientific">Daphnia magna</name>
    <dbReference type="NCBI Taxonomy" id="35525"/>
    <lineage>
        <taxon>Eukaryota</taxon>
        <taxon>Metazoa</taxon>
        <taxon>Ecdysozoa</taxon>
        <taxon>Arthropoda</taxon>
        <taxon>Crustacea</taxon>
        <taxon>Branchiopoda</taxon>
        <taxon>Diplostraca</taxon>
        <taxon>Cladocera</taxon>
        <taxon>Anomopoda</taxon>
        <taxon>Daphniidae</taxon>
        <taxon>Daphnia</taxon>
    </lineage>
</organism>
<keyword evidence="9" id="KW-1185">Reference proteome</keyword>
<keyword evidence="6" id="KW-0472">Membrane</keyword>
<feature type="domain" description="Alpha 1,4-glycosyltransferase" evidence="7">
    <location>
        <begin position="240"/>
        <end position="369"/>
    </location>
</feature>
<dbReference type="EMBL" id="JAOYFB010000002">
    <property type="protein sequence ID" value="KAK4006402.1"/>
    <property type="molecule type" value="Genomic_DNA"/>
</dbReference>
<dbReference type="Proteomes" id="UP001234178">
    <property type="component" value="Unassembled WGS sequence"/>
</dbReference>